<evidence type="ECO:0000313" key="1">
    <source>
        <dbReference type="EMBL" id="MPN58385.1"/>
    </source>
</evidence>
<proteinExistence type="predicted"/>
<sequence>MTLTSAQVLVAYKRGRTDTLGAALSHTIALSDDGDRIALKVVRLLNSDDPVNASGYLL</sequence>
<comment type="caution">
    <text evidence="1">The sequence shown here is derived from an EMBL/GenBank/DDBJ whole genome shotgun (WGS) entry which is preliminary data.</text>
</comment>
<reference evidence="1" key="1">
    <citation type="submission" date="2019-08" db="EMBL/GenBank/DDBJ databases">
        <authorList>
            <person name="Kucharzyk K."/>
            <person name="Murdoch R.W."/>
            <person name="Higgins S."/>
            <person name="Loffler F."/>
        </authorList>
    </citation>
    <scope>NUCLEOTIDE SEQUENCE</scope>
</reference>
<accession>A0A645J3U3</accession>
<dbReference type="InterPro" id="IPR032710">
    <property type="entry name" value="NTF2-like_dom_sf"/>
</dbReference>
<name>A0A645J3U3_9ZZZZ</name>
<dbReference type="AlphaFoldDB" id="A0A645J3U3"/>
<gene>
    <name evidence="1" type="ORF">SDC9_206090</name>
</gene>
<protein>
    <submittedName>
        <fullName evidence="1">Uncharacterized protein</fullName>
    </submittedName>
</protein>
<dbReference type="SUPFAM" id="SSF54427">
    <property type="entry name" value="NTF2-like"/>
    <property type="match status" value="1"/>
</dbReference>
<dbReference type="EMBL" id="VSSQ01131024">
    <property type="protein sequence ID" value="MPN58385.1"/>
    <property type="molecule type" value="Genomic_DNA"/>
</dbReference>
<organism evidence="1">
    <name type="scientific">bioreactor metagenome</name>
    <dbReference type="NCBI Taxonomy" id="1076179"/>
    <lineage>
        <taxon>unclassified sequences</taxon>
        <taxon>metagenomes</taxon>
        <taxon>ecological metagenomes</taxon>
    </lineage>
</organism>